<evidence type="ECO:0008006" key="5">
    <source>
        <dbReference type="Google" id="ProtNLM"/>
    </source>
</evidence>
<dbReference type="SUPFAM" id="SSF56112">
    <property type="entry name" value="Protein kinase-like (PK-like)"/>
    <property type="match status" value="1"/>
</dbReference>
<reference evidence="3 4" key="1">
    <citation type="journal article" date="2014" name="BMC Genomics">
        <title>Comparative genomics of the major fungal agents of human and animal Sporotrichosis: Sporothrix schenckii and Sporothrix brasiliensis.</title>
        <authorList>
            <person name="Teixeira M.M."/>
            <person name="de Almeida L.G."/>
            <person name="Kubitschek-Barreira P."/>
            <person name="Alves F.L."/>
            <person name="Kioshima E.S."/>
            <person name="Abadio A.K."/>
            <person name="Fernandes L."/>
            <person name="Derengowski L.S."/>
            <person name="Ferreira K.S."/>
            <person name="Souza R.C."/>
            <person name="Ruiz J.C."/>
            <person name="de Andrade N.C."/>
            <person name="Paes H.C."/>
            <person name="Nicola A.M."/>
            <person name="Albuquerque P."/>
            <person name="Gerber A.L."/>
            <person name="Martins V.P."/>
            <person name="Peconick L.D."/>
            <person name="Neto A.V."/>
            <person name="Chaucanez C.B."/>
            <person name="Silva P.A."/>
            <person name="Cunha O.L."/>
            <person name="de Oliveira F.F."/>
            <person name="dos Santos T.C."/>
            <person name="Barros A.L."/>
            <person name="Soares M.A."/>
            <person name="de Oliveira L.M."/>
            <person name="Marini M.M."/>
            <person name="Villalobos-Duno H."/>
            <person name="Cunha M.M."/>
            <person name="de Hoog S."/>
            <person name="da Silveira J.F."/>
            <person name="Henrissat B."/>
            <person name="Nino-Vega G.A."/>
            <person name="Cisalpino P.S."/>
            <person name="Mora-Montes H.M."/>
            <person name="Almeida S.R."/>
            <person name="Stajich J.E."/>
            <person name="Lopes-Bezerra L.M."/>
            <person name="Vasconcelos A.T."/>
            <person name="Felipe M.S."/>
        </authorList>
    </citation>
    <scope>NUCLEOTIDE SEQUENCE [LARGE SCALE GENOMIC DNA]</scope>
    <source>
        <strain evidence="3 4">1099-18</strain>
    </source>
</reference>
<dbReference type="PROSITE" id="PS00690">
    <property type="entry name" value="DEAH_ATP_HELICASE"/>
    <property type="match status" value="1"/>
</dbReference>
<dbReference type="InterPro" id="IPR011009">
    <property type="entry name" value="Kinase-like_dom_sf"/>
</dbReference>
<reference evidence="3 4" key="2">
    <citation type="journal article" date="2015" name="Eukaryot. Cell">
        <title>Asexual propagation of a virulent clone complex in a human and feline outbreak of sporotrichosis.</title>
        <authorList>
            <person name="Teixeira Mde M."/>
            <person name="Rodrigues A.M."/>
            <person name="Tsui C.K."/>
            <person name="de Almeida L.G."/>
            <person name="Van Diepeningen A.D."/>
            <person name="van den Ende B.G."/>
            <person name="Fernandes G.F."/>
            <person name="Kano R."/>
            <person name="Hamelin R.C."/>
            <person name="Lopes-Bezerra L.M."/>
            <person name="Vasconcelos A.T."/>
            <person name="de Hoog S."/>
            <person name="de Camargo Z.P."/>
            <person name="Felipe M.S."/>
        </authorList>
    </citation>
    <scope>NUCLEOTIDE SEQUENCE [LARGE SCALE GENOMIC DNA]</scope>
    <source>
        <strain evidence="3 4">1099-18</strain>
    </source>
</reference>
<dbReference type="AlphaFoldDB" id="A0A0F2MCS7"/>
<dbReference type="RefSeq" id="XP_016589326.1">
    <property type="nucleotide sequence ID" value="XM_016729363.1"/>
</dbReference>
<sequence>MHPDWPETPADFMPLPQCPGPKLHAFQFHDPQDIKFISYIGQGLHAHVLKVEIKGQEYALKLFRFVYEENWEGPGEYSVNSTREKLTVLAQYSDPFYSECRAFGRLHETGHTELAIPCYGYVLLDEAHERKLTEQFKLEYNGSIDFPGDEDMRGLYLGERSGKPPPLRGIIKKLGSTIDPWSPANVRVRTMRRILRDTIRLHQLGIFYLDLRPEQLVDNMMCDFSTAFTVPHFMASPELNPKLAEKDLAAMEHEVFLYTINDYWCIEDMVLISRRYSRQKSKLLEKMTVFPCGVRGPHWTNTYYNLRRKPSRVKEMLRIYALADPRQFDWKASAALKDNDNHKLRLAKTPKLWYLPCTPTKALEMKCDRTLCSTLEWFVDDAGLIFPTKRGYGPHIRQIQQERKEANSEETGVPELAAP</sequence>
<dbReference type="KEGG" id="ssck:SPSK_02494"/>
<dbReference type="VEuPathDB" id="FungiDB:SPSK_02494"/>
<dbReference type="InterPro" id="IPR017441">
    <property type="entry name" value="Protein_kinase_ATP_BS"/>
</dbReference>
<evidence type="ECO:0000256" key="2">
    <source>
        <dbReference type="PROSITE-ProRule" id="PRU10141"/>
    </source>
</evidence>
<protein>
    <recommendedName>
        <fullName evidence="5">Protein kinase domain-containing protein</fullName>
    </recommendedName>
</protein>
<dbReference type="EMBL" id="AXCR01000006">
    <property type="protein sequence ID" value="KJR86650.1"/>
    <property type="molecule type" value="Genomic_DNA"/>
</dbReference>
<proteinExistence type="predicted"/>
<gene>
    <name evidence="3" type="ORF">SPSK_02494</name>
</gene>
<dbReference type="GeneID" id="27664640"/>
<organism evidence="3 4">
    <name type="scientific">Sporothrix schenckii 1099-18</name>
    <dbReference type="NCBI Taxonomy" id="1397361"/>
    <lineage>
        <taxon>Eukaryota</taxon>
        <taxon>Fungi</taxon>
        <taxon>Dikarya</taxon>
        <taxon>Ascomycota</taxon>
        <taxon>Pezizomycotina</taxon>
        <taxon>Sordariomycetes</taxon>
        <taxon>Sordariomycetidae</taxon>
        <taxon>Ophiostomatales</taxon>
        <taxon>Ophiostomataceae</taxon>
        <taxon>Sporothrix</taxon>
    </lineage>
</organism>
<feature type="binding site" evidence="2">
    <location>
        <position position="61"/>
    </location>
    <ligand>
        <name>ATP</name>
        <dbReference type="ChEBI" id="CHEBI:30616"/>
    </ligand>
</feature>
<dbReference type="OrthoDB" id="3432781at2759"/>
<keyword evidence="1" id="KW-0378">Hydrolase</keyword>
<dbReference type="GO" id="GO:0005524">
    <property type="term" value="F:ATP binding"/>
    <property type="evidence" value="ECO:0007669"/>
    <property type="project" value="UniProtKB-UniRule"/>
</dbReference>
<evidence type="ECO:0000313" key="3">
    <source>
        <dbReference type="EMBL" id="KJR86650.1"/>
    </source>
</evidence>
<keyword evidence="2" id="KW-0067">ATP-binding</keyword>
<comment type="caution">
    <text evidence="3">The sequence shown here is derived from an EMBL/GenBank/DDBJ whole genome shotgun (WGS) entry which is preliminary data.</text>
</comment>
<dbReference type="InterPro" id="IPR025213">
    <property type="entry name" value="Sim4_Fta2"/>
</dbReference>
<accession>A0A0F2MCS7</accession>
<name>A0A0F2MCS7_SPOSC</name>
<dbReference type="PROSITE" id="PS00107">
    <property type="entry name" value="PROTEIN_KINASE_ATP"/>
    <property type="match status" value="1"/>
</dbReference>
<evidence type="ECO:0000256" key="1">
    <source>
        <dbReference type="ARBA" id="ARBA00022801"/>
    </source>
</evidence>
<dbReference type="Pfam" id="PF13095">
    <property type="entry name" value="FTA2"/>
    <property type="match status" value="1"/>
</dbReference>
<evidence type="ECO:0000313" key="4">
    <source>
        <dbReference type="Proteomes" id="UP000033710"/>
    </source>
</evidence>
<dbReference type="GO" id="GO:0016787">
    <property type="term" value="F:hydrolase activity"/>
    <property type="evidence" value="ECO:0007669"/>
    <property type="project" value="UniProtKB-KW"/>
</dbReference>
<dbReference type="InterPro" id="IPR002464">
    <property type="entry name" value="DNA/RNA_helicase_DEAH_CS"/>
</dbReference>
<dbReference type="Proteomes" id="UP000033710">
    <property type="component" value="Unassembled WGS sequence"/>
</dbReference>
<keyword evidence="2" id="KW-0547">Nucleotide-binding</keyword>